<feature type="signal peptide" evidence="2">
    <location>
        <begin position="1"/>
        <end position="19"/>
    </location>
</feature>
<feature type="coiled-coil region" evidence="1">
    <location>
        <begin position="118"/>
        <end position="148"/>
    </location>
</feature>
<gene>
    <name evidence="3" type="ORF">FZC76_17865</name>
</gene>
<dbReference type="PROSITE" id="PS51257">
    <property type="entry name" value="PROKAR_LIPOPROTEIN"/>
    <property type="match status" value="1"/>
</dbReference>
<reference evidence="3 4" key="1">
    <citation type="submission" date="2019-08" db="EMBL/GenBank/DDBJ databases">
        <title>Bacillus genomes from the desert of Cuatro Cienegas, Coahuila.</title>
        <authorList>
            <person name="Olmedo-Alvarez G."/>
        </authorList>
    </citation>
    <scope>NUCLEOTIDE SEQUENCE [LARGE SCALE GENOMIC DNA]</scope>
    <source>
        <strain evidence="3 4">CH28_1T</strain>
    </source>
</reference>
<dbReference type="AlphaFoldDB" id="A0A5D4SR05"/>
<sequence length="150" mass="17502">MKTMAIVILVSMSVGLLGACGQGEVKERIEDTVMRTSNEQKEKSDKEQRAEEIAKDFKEVKGAVAYDTEDELVVAFHVTQYQKFFTEKIEKKVKKALEKEFPDENVVVSHDLKIRLEIERLRRDVEQKQISEKELEKRIEKMKTLREEKA</sequence>
<accession>A0A5D4SR05</accession>
<dbReference type="Proteomes" id="UP000322524">
    <property type="component" value="Unassembled WGS sequence"/>
</dbReference>
<feature type="chain" id="PRO_5039630998" description="Sporulation lipoprotein YhcN/YlaJ (Spore_YhcN_YlaJ)" evidence="2">
    <location>
        <begin position="20"/>
        <end position="150"/>
    </location>
</feature>
<evidence type="ECO:0000256" key="1">
    <source>
        <dbReference type="SAM" id="Coils"/>
    </source>
</evidence>
<evidence type="ECO:0000256" key="2">
    <source>
        <dbReference type="SAM" id="SignalP"/>
    </source>
</evidence>
<evidence type="ECO:0000313" key="3">
    <source>
        <dbReference type="EMBL" id="TYS65750.1"/>
    </source>
</evidence>
<name>A0A5D4SR05_9BACI</name>
<dbReference type="OrthoDB" id="2875027at2"/>
<organism evidence="3 4">
    <name type="scientific">Sutcliffiella horikoshii</name>
    <dbReference type="NCBI Taxonomy" id="79883"/>
    <lineage>
        <taxon>Bacteria</taxon>
        <taxon>Bacillati</taxon>
        <taxon>Bacillota</taxon>
        <taxon>Bacilli</taxon>
        <taxon>Bacillales</taxon>
        <taxon>Bacillaceae</taxon>
        <taxon>Sutcliffiella</taxon>
    </lineage>
</organism>
<dbReference type="STRING" id="79883.GCA_001636495_03529"/>
<evidence type="ECO:0000313" key="4">
    <source>
        <dbReference type="Proteomes" id="UP000322524"/>
    </source>
</evidence>
<dbReference type="InterPro" id="IPR019076">
    <property type="entry name" value="Spore_lipoprot_YhcN/YlaJ-like"/>
</dbReference>
<dbReference type="Pfam" id="PF09580">
    <property type="entry name" value="Spore_YhcN_YlaJ"/>
    <property type="match status" value="1"/>
</dbReference>
<proteinExistence type="predicted"/>
<dbReference type="RefSeq" id="WP_148989523.1">
    <property type="nucleotide sequence ID" value="NZ_VTEV01000007.1"/>
</dbReference>
<comment type="caution">
    <text evidence="3">The sequence shown here is derived from an EMBL/GenBank/DDBJ whole genome shotgun (WGS) entry which is preliminary data.</text>
</comment>
<keyword evidence="2" id="KW-0732">Signal</keyword>
<dbReference type="EMBL" id="VTEV01000007">
    <property type="protein sequence ID" value="TYS65750.1"/>
    <property type="molecule type" value="Genomic_DNA"/>
</dbReference>
<keyword evidence="1" id="KW-0175">Coiled coil</keyword>
<evidence type="ECO:0008006" key="5">
    <source>
        <dbReference type="Google" id="ProtNLM"/>
    </source>
</evidence>
<protein>
    <recommendedName>
        <fullName evidence="5">Sporulation lipoprotein YhcN/YlaJ (Spore_YhcN_YlaJ)</fullName>
    </recommendedName>
</protein>